<comment type="caution">
    <text evidence="2">The sequence shown here is derived from an EMBL/GenBank/DDBJ whole genome shotgun (WGS) entry which is preliminary data.</text>
</comment>
<feature type="compositionally biased region" description="Polar residues" evidence="1">
    <location>
        <begin position="64"/>
        <end position="77"/>
    </location>
</feature>
<name>A0ABV5DTB7_9ACTN</name>
<proteinExistence type="predicted"/>
<evidence type="ECO:0000313" key="3">
    <source>
        <dbReference type="Proteomes" id="UP001585053"/>
    </source>
</evidence>
<evidence type="ECO:0000313" key="2">
    <source>
        <dbReference type="EMBL" id="MFB8767814.1"/>
    </source>
</evidence>
<dbReference type="Proteomes" id="UP001585053">
    <property type="component" value="Unassembled WGS sequence"/>
</dbReference>
<sequence>MEKPTGRHRKPVRGWGQRVRWLFGAVLAAVLCSPLEVAPRRSIDHSRGEGRLVLERRATPKALTASSAVTRSRTVSELATREAQPQPEPGPVRVPRPRRPHPSELGWCVDDDGVRGVRPYLFHDAERSRRSKEHSSVAQAPGEFDDLAAAVRTWLSLAT</sequence>
<keyword evidence="3" id="KW-1185">Reference proteome</keyword>
<evidence type="ECO:0008006" key="4">
    <source>
        <dbReference type="Google" id="ProtNLM"/>
    </source>
</evidence>
<gene>
    <name evidence="2" type="ORF">VSQ78_08880</name>
</gene>
<evidence type="ECO:0000256" key="1">
    <source>
        <dbReference type="SAM" id="MobiDB-lite"/>
    </source>
</evidence>
<reference evidence="2 3" key="1">
    <citation type="submission" date="2024-01" db="EMBL/GenBank/DDBJ databases">
        <title>Genome mining of biosynthetic gene clusters to explore secondary metabolites of Streptomyces sp.</title>
        <authorList>
            <person name="Baig A."/>
            <person name="Ajitkumar Shintre N."/>
            <person name="Kumar H."/>
            <person name="Anbarasu A."/>
            <person name="Ramaiah S."/>
        </authorList>
    </citation>
    <scope>NUCLEOTIDE SEQUENCE [LARGE SCALE GENOMIC DNA]</scope>
    <source>
        <strain evidence="2 3">A01</strain>
    </source>
</reference>
<accession>A0ABV5DTB7</accession>
<protein>
    <recommendedName>
        <fullName evidence="4">Secreted protein</fullName>
    </recommendedName>
</protein>
<dbReference type="EMBL" id="JAYMRS010000002">
    <property type="protein sequence ID" value="MFB8767814.1"/>
    <property type="molecule type" value="Genomic_DNA"/>
</dbReference>
<organism evidence="2 3">
    <name type="scientific">Nocardiopsis alba</name>
    <dbReference type="NCBI Taxonomy" id="53437"/>
    <lineage>
        <taxon>Bacteria</taxon>
        <taxon>Bacillati</taxon>
        <taxon>Actinomycetota</taxon>
        <taxon>Actinomycetes</taxon>
        <taxon>Streptosporangiales</taxon>
        <taxon>Nocardiopsidaceae</taxon>
        <taxon>Nocardiopsis</taxon>
    </lineage>
</organism>
<feature type="region of interest" description="Disordered" evidence="1">
    <location>
        <begin position="54"/>
        <end position="106"/>
    </location>
</feature>
<dbReference type="RefSeq" id="WP_376737089.1">
    <property type="nucleotide sequence ID" value="NZ_JAYMRS010000002.1"/>
</dbReference>